<gene>
    <name evidence="2" type="ORF">Q604_UNBC17808G0001</name>
</gene>
<dbReference type="InterPro" id="IPR052172">
    <property type="entry name" value="UxaA_altronate/galactarate_dh"/>
</dbReference>
<dbReference type="Pfam" id="PF04295">
    <property type="entry name" value="GD_AH_second"/>
    <property type="match status" value="1"/>
</dbReference>
<dbReference type="GO" id="GO:0016787">
    <property type="term" value="F:hydrolase activity"/>
    <property type="evidence" value="ECO:0007669"/>
    <property type="project" value="UniProtKB-KW"/>
</dbReference>
<reference evidence="2" key="1">
    <citation type="submission" date="2013-12" db="EMBL/GenBank/DDBJ databases">
        <title>A Varibaculum cambriense genome reconstructed from a premature infant gut community with otherwise low bacterial novelty that shifts toward anaerobic metabolism during the third week of life.</title>
        <authorList>
            <person name="Brown C.T."/>
            <person name="Sharon I."/>
            <person name="Thomas B.C."/>
            <person name="Castelle C.J."/>
            <person name="Morowitz M.J."/>
            <person name="Banfield J.F."/>
        </authorList>
    </citation>
    <scope>NUCLEOTIDE SEQUENCE</scope>
</reference>
<keyword evidence="2" id="KW-0378">Hydrolase</keyword>
<dbReference type="GO" id="GO:0016829">
    <property type="term" value="F:lyase activity"/>
    <property type="evidence" value="ECO:0007669"/>
    <property type="project" value="InterPro"/>
</dbReference>
<dbReference type="InterPro" id="IPR007392">
    <property type="entry name" value="GD_AH_second"/>
</dbReference>
<evidence type="ECO:0000313" key="2">
    <source>
        <dbReference type="EMBL" id="ETJ25433.1"/>
    </source>
</evidence>
<dbReference type="AlphaFoldDB" id="W1X557"/>
<dbReference type="EMBL" id="AZMM01017808">
    <property type="protein sequence ID" value="ETJ25433.1"/>
    <property type="molecule type" value="Genomic_DNA"/>
</dbReference>
<accession>W1X557</accession>
<feature type="non-terminal residue" evidence="2">
    <location>
        <position position="1"/>
    </location>
</feature>
<feature type="non-terminal residue" evidence="2">
    <location>
        <position position="74"/>
    </location>
</feature>
<sequence length="74" mass="8399">RENGSVGIRNELWVVPTVGCVNGIADRIIEKFKEEVNFEGIDGVEAFKHNYGCSYIMCMNPLTHIYIFSCISNR</sequence>
<organism evidence="2">
    <name type="scientific">human gut metagenome</name>
    <dbReference type="NCBI Taxonomy" id="408170"/>
    <lineage>
        <taxon>unclassified sequences</taxon>
        <taxon>metagenomes</taxon>
        <taxon>organismal metagenomes</taxon>
    </lineage>
</organism>
<protein>
    <submittedName>
        <fullName evidence="2">Altronate hydrolase</fullName>
    </submittedName>
</protein>
<proteinExistence type="predicted"/>
<comment type="caution">
    <text evidence="2">The sequence shown here is derived from an EMBL/GenBank/DDBJ whole genome shotgun (WGS) entry which is preliminary data.</text>
</comment>
<dbReference type="PANTHER" id="PTHR30536:SF5">
    <property type="entry name" value="ALTRONATE DEHYDRATASE"/>
    <property type="match status" value="1"/>
</dbReference>
<dbReference type="GO" id="GO:0019698">
    <property type="term" value="P:D-galacturonate catabolic process"/>
    <property type="evidence" value="ECO:0007669"/>
    <property type="project" value="TreeGrafter"/>
</dbReference>
<feature type="domain" description="D-galactarate/Altronate dehydratase second" evidence="1">
    <location>
        <begin position="1"/>
        <end position="56"/>
    </location>
</feature>
<evidence type="ECO:0000259" key="1">
    <source>
        <dbReference type="Pfam" id="PF04295"/>
    </source>
</evidence>
<name>W1X557_9ZZZZ</name>
<dbReference type="PANTHER" id="PTHR30536">
    <property type="entry name" value="ALTRONATE/GALACTARATE DEHYDRATASE"/>
    <property type="match status" value="1"/>
</dbReference>